<dbReference type="RefSeq" id="XP_069196522.1">
    <property type="nucleotide sequence ID" value="XM_069344110.1"/>
</dbReference>
<keyword evidence="5" id="KW-0653">Protein transport</keyword>
<dbReference type="Gene3D" id="2.130.10.10">
    <property type="entry name" value="YVTN repeat-like/Quinoprotein amine dehydrogenase"/>
    <property type="match status" value="1"/>
</dbReference>
<dbReference type="InterPro" id="IPR015943">
    <property type="entry name" value="WD40/YVTN_repeat-like_dom_sf"/>
</dbReference>
<dbReference type="PANTHER" id="PTHR13405">
    <property type="entry name" value="NUCLEAR PORE COMPLEX PROTEIN NUP133"/>
    <property type="match status" value="1"/>
</dbReference>
<dbReference type="InterPro" id="IPR014908">
    <property type="entry name" value="Nucleoporin_Nup133/Nup155_N"/>
</dbReference>
<evidence type="ECO:0000259" key="9">
    <source>
        <dbReference type="Pfam" id="PF03177"/>
    </source>
</evidence>
<feature type="domain" description="Nucleoporin Nup133/Nup155-like C-terminal" evidence="9">
    <location>
        <begin position="683"/>
        <end position="1334"/>
    </location>
</feature>
<evidence type="ECO:0000256" key="8">
    <source>
        <dbReference type="SAM" id="MobiDB-lite"/>
    </source>
</evidence>
<organism evidence="11 12">
    <name type="scientific">Neodothiora populina</name>
    <dbReference type="NCBI Taxonomy" id="2781224"/>
    <lineage>
        <taxon>Eukaryota</taxon>
        <taxon>Fungi</taxon>
        <taxon>Dikarya</taxon>
        <taxon>Ascomycota</taxon>
        <taxon>Pezizomycotina</taxon>
        <taxon>Dothideomycetes</taxon>
        <taxon>Dothideomycetidae</taxon>
        <taxon>Dothideales</taxon>
        <taxon>Dothioraceae</taxon>
        <taxon>Neodothiora</taxon>
    </lineage>
</organism>
<dbReference type="Pfam" id="PF08801">
    <property type="entry name" value="Nucleoporin_N"/>
    <property type="match status" value="1"/>
</dbReference>
<dbReference type="PANTHER" id="PTHR13405:SF11">
    <property type="entry name" value="NUCLEAR PORE COMPLEX PROTEIN NUP133"/>
    <property type="match status" value="1"/>
</dbReference>
<proteinExistence type="inferred from homology"/>
<dbReference type="SUPFAM" id="SSF117289">
    <property type="entry name" value="Nucleoporin domain"/>
    <property type="match status" value="1"/>
</dbReference>
<keyword evidence="7" id="KW-0539">Nucleus</keyword>
<keyword evidence="4" id="KW-0509">mRNA transport</keyword>
<comment type="caution">
    <text evidence="11">The sequence shown here is derived from an EMBL/GenBank/DDBJ whole genome shotgun (WGS) entry which is preliminary data.</text>
</comment>
<feature type="domain" description="Nucleoporin Nup133/Nup155-like N-terminal" evidence="10">
    <location>
        <begin position="141"/>
        <end position="572"/>
    </location>
</feature>
<feature type="compositionally biased region" description="Basic residues" evidence="8">
    <location>
        <begin position="13"/>
        <end position="22"/>
    </location>
</feature>
<evidence type="ECO:0000313" key="12">
    <source>
        <dbReference type="Proteomes" id="UP001562354"/>
    </source>
</evidence>
<dbReference type="EMBL" id="JBFMKM010000016">
    <property type="protein sequence ID" value="KAL1296840.1"/>
    <property type="molecule type" value="Genomic_DNA"/>
</dbReference>
<keyword evidence="12" id="KW-1185">Reference proteome</keyword>
<accession>A0ABR3P3G3</accession>
<evidence type="ECO:0000256" key="3">
    <source>
        <dbReference type="ARBA" id="ARBA00022448"/>
    </source>
</evidence>
<comment type="subcellular location">
    <subcellularLocation>
        <location evidence="1">Nucleus envelope</location>
    </subcellularLocation>
</comment>
<evidence type="ECO:0000256" key="1">
    <source>
        <dbReference type="ARBA" id="ARBA00004259"/>
    </source>
</evidence>
<keyword evidence="3" id="KW-0813">Transport</keyword>
<feature type="compositionally biased region" description="Acidic residues" evidence="8">
    <location>
        <begin position="1415"/>
        <end position="1424"/>
    </location>
</feature>
<feature type="region of interest" description="Disordered" evidence="8">
    <location>
        <begin position="1395"/>
        <end position="1424"/>
    </location>
</feature>
<feature type="region of interest" description="Disordered" evidence="8">
    <location>
        <begin position="1"/>
        <end position="71"/>
    </location>
</feature>
<name>A0ABR3P3G3_9PEZI</name>
<evidence type="ECO:0000256" key="5">
    <source>
        <dbReference type="ARBA" id="ARBA00022927"/>
    </source>
</evidence>
<dbReference type="InterPro" id="IPR037624">
    <property type="entry name" value="Nup133-like"/>
</dbReference>
<keyword evidence="6" id="KW-0811">Translocation</keyword>
<reference evidence="11 12" key="1">
    <citation type="submission" date="2024-07" db="EMBL/GenBank/DDBJ databases">
        <title>Draft sequence of the Neodothiora populina.</title>
        <authorList>
            <person name="Drown D.D."/>
            <person name="Schuette U.S."/>
            <person name="Buechlein A.B."/>
            <person name="Rusch D.R."/>
            <person name="Winton L.W."/>
            <person name="Adams G.A."/>
        </authorList>
    </citation>
    <scope>NUCLEOTIDE SEQUENCE [LARGE SCALE GENOMIC DNA]</scope>
    <source>
        <strain evidence="11 12">CPC 39397</strain>
    </source>
</reference>
<evidence type="ECO:0000313" key="11">
    <source>
        <dbReference type="EMBL" id="KAL1296840.1"/>
    </source>
</evidence>
<evidence type="ECO:0000256" key="6">
    <source>
        <dbReference type="ARBA" id="ARBA00023010"/>
    </source>
</evidence>
<comment type="similarity">
    <text evidence="2">Belongs to the nucleoporin Nup133 family.</text>
</comment>
<feature type="compositionally biased region" description="Polar residues" evidence="8">
    <location>
        <begin position="91"/>
        <end position="100"/>
    </location>
</feature>
<dbReference type="GeneID" id="95978163"/>
<protein>
    <submittedName>
        <fullName evidence="11">Uncharacterized protein</fullName>
    </submittedName>
</protein>
<feature type="region of interest" description="Disordered" evidence="8">
    <location>
        <begin position="85"/>
        <end position="109"/>
    </location>
</feature>
<dbReference type="Proteomes" id="UP001562354">
    <property type="component" value="Unassembled WGS sequence"/>
</dbReference>
<evidence type="ECO:0000259" key="10">
    <source>
        <dbReference type="Pfam" id="PF08801"/>
    </source>
</evidence>
<feature type="compositionally biased region" description="Low complexity" evidence="8">
    <location>
        <begin position="61"/>
        <end position="71"/>
    </location>
</feature>
<sequence length="1424" mass="157677">MSQPEATTEGSRRSTRNPRRRQRPESDSLPTQPRRKRSKISTDTFHAPSDHKSQDEAPSTAAPRAAKMNGNAAAAAAAAAAARGGTANGHVRQSSTSSRRASVVPLEKDQQQHMAELVVRGAKKAAPKRAARSDGSTILAQNDHYSVRHLPSTPDILRNSASDYRGSILQSPPLALAITHERAYIWDYTSSTPVTHPRTFDVAQPTKSSDPLPIGALVTNSNTRAIGLLIVSAATGNMTYWENIETAESLSLFQHRNTGIQGNLGGLFGGESAIDMTSADHAGFIVTLSSGRIAHISLADARGKPKIAATFLRSNDAAGSGGIFGSIKSTFGLGVWKRDIVSVHTRPVNNKREIQVIAGTENAQIQIWDLAWSGQSVYKGSFDFREILQREITHFASSSLPVRERSVKVLDVAITPTHTRGDELSLPKADTPLDLMLLVQTIQRPDLGPSSTIANVVMSGSNARLEQLIPIRLETAIAPAHTRPRLLVPKPGHTAYIVSQNQIVFASVTMPPDDGPEAQLMAESQSELALFQDAIWLRSGKHLAIEGCCEESLADSRGSSACAIFVKGYGLARVTANEPAGNPRSRPSMKSKIEQAIFYGTMSDNIFDLSRKAKLGDQYDIEDVELAALRISNEILCSTNPYLPAPLPTTEAHLSARARASQALIIFLRTHYPGMSKVTSWRLMADAEKLAAAYSIWTTYDEKLSAANKDSPKPVMLPLGIKALEMKEPHSRSGKTASAKTAPPQQETDPVRQWFINDVANMGRLRTTVLLGVIGMYEGGKHKDLMKIISEADDIIFGIYDAVFAFRRDNAELYGFSYALLSEGILEEGWDELPEPWTSTHDVFNAYNKFIDVARDFSGHTYVKDEKNPFVQKVVLENVKLVTILCLLYRERIAYISVHYGERGPQYPENFAEAFTAARAHHLRSLGEIGQDGAGIAVAEKYHDLQTMVKLVIGQSEFLRTELEKSKADEFQTGLIKAKRDELETTIQRYFKDIGEGWANAFFDAHLHEHHSYGLLREAEKYQNDLTKYLRADPSRGRLGWIHDILREQDFTEASKALGELARGQESKLWNKKIELSLGKLSALAVKEEAKEKKSDSTTVKHELARQESDLNIVSIQEEVKDSFEPILFAAVDTEAEVQLVSDAYALTLKRRLPSFHQSMEIAFEDMLKNIVLSAERLIDVLTLMDPHPPETAESELSDSQFYLALQVLSSSKKELPADQFDMLQKLIWKRCWLSDDWELINNTKRKSDKFVTERVRESMVCKTYALGLKNSLFTPQTGLTFLDPSHTLGAATTKPELTHRYHVDDLIDPLLIDYRLQDSELQEMMEKCRLVHWWGIIAEEGKKVVEDEAQAQRREEGWGADLEGRLRDEEGRGGAVEVDGGVVDEVDGVVVGDAQGQEEEEGEEQVNGHVVTDGAEDADVDME</sequence>
<evidence type="ECO:0000256" key="4">
    <source>
        <dbReference type="ARBA" id="ARBA00022816"/>
    </source>
</evidence>
<evidence type="ECO:0000256" key="2">
    <source>
        <dbReference type="ARBA" id="ARBA00005569"/>
    </source>
</evidence>
<dbReference type="InterPro" id="IPR007187">
    <property type="entry name" value="Nucleoporin_Nup133/Nup155_C"/>
</dbReference>
<dbReference type="Gene3D" id="1.20.58.1380">
    <property type="match status" value="1"/>
</dbReference>
<dbReference type="Pfam" id="PF03177">
    <property type="entry name" value="Nucleoporin_C"/>
    <property type="match status" value="1"/>
</dbReference>
<gene>
    <name evidence="11" type="ORF">AAFC00_004463</name>
</gene>
<evidence type="ECO:0000256" key="7">
    <source>
        <dbReference type="ARBA" id="ARBA00023242"/>
    </source>
</evidence>